<feature type="region of interest" description="Disordered" evidence="6">
    <location>
        <begin position="31"/>
        <end position="51"/>
    </location>
</feature>
<keyword evidence="5" id="KW-0449">Lipoprotein</keyword>
<evidence type="ECO:0000256" key="3">
    <source>
        <dbReference type="ARBA" id="ARBA00023136"/>
    </source>
</evidence>
<evidence type="ECO:0000313" key="8">
    <source>
        <dbReference type="EMBL" id="MCU6797763.1"/>
    </source>
</evidence>
<dbReference type="PROSITE" id="PS51257">
    <property type="entry name" value="PROKAR_LIPOPROTEIN"/>
    <property type="match status" value="1"/>
</dbReference>
<dbReference type="SUPFAM" id="SSF53850">
    <property type="entry name" value="Periplasmic binding protein-like II"/>
    <property type="match status" value="1"/>
</dbReference>
<dbReference type="InterPro" id="IPR006059">
    <property type="entry name" value="SBP"/>
</dbReference>
<dbReference type="EMBL" id="JAOQIO010000124">
    <property type="protein sequence ID" value="MCU6797763.1"/>
    <property type="molecule type" value="Genomic_DNA"/>
</dbReference>
<dbReference type="Proteomes" id="UP001652445">
    <property type="component" value="Unassembled WGS sequence"/>
</dbReference>
<dbReference type="Pfam" id="PF01547">
    <property type="entry name" value="SBP_bac_1"/>
    <property type="match status" value="1"/>
</dbReference>
<protein>
    <submittedName>
        <fullName evidence="8">Extracellular solute-binding protein</fullName>
    </submittedName>
</protein>
<name>A0ABT2USV9_9BACL</name>
<accession>A0ABT2USV9</accession>
<comment type="caution">
    <text evidence="8">The sequence shown here is derived from an EMBL/GenBank/DDBJ whole genome shotgun (WGS) entry which is preliminary data.</text>
</comment>
<sequence length="545" mass="60228">MNNKVKRSFAVLTTGLMGGSLLLAACSKEATPAPGSTPAETKTPTTTTATTAGTYPIKTDKVITHWYVAGAGQLAAIPDVNNWPVFQELAKRTGIKEKYISPAVNQAKEQLNVMFASGEYADIIEWNFLNDYPGGPEKAIKDGNTLKLNDLIDKFAPNLKKYLKAHPDVDKQIKTDNGTYYGFPFIRGDDWLKTYGGPIIRKDWLDDLGLQVPTTIDEWYIVLKAFKEKKGAAAPLTFISGVPRVFDDLGTGAFVGAYGVTRGFSLKDGKVIFGPAQPGYKEFLATMRKWYVDGLLDKDIATIEGKIRDANMTSGKSGATYALAGGGIGKWLTAMKDKDPKYNVIGAPYPVLKKGDIPMFGQKDYTAPSGGTYAISPKSKNQELAVQLLDYGFSEEGMLFYNFGVPGVSYDMKNNYPTYSDMIKKDYSLNLGLYTRSTGGPTIQDRRYYEQFAALPQQQEAVTTWFKTDVDKYMLPPISPTPEESSELAKIMTEVNTLVDETTIKIVLGTDTLDSYDKFLDKLKALKIDRAIQIEQAALERYNKR</sequence>
<dbReference type="Gene3D" id="3.40.190.10">
    <property type="entry name" value="Periplasmic binding protein-like II"/>
    <property type="match status" value="2"/>
</dbReference>
<evidence type="ECO:0000256" key="2">
    <source>
        <dbReference type="ARBA" id="ARBA00022729"/>
    </source>
</evidence>
<evidence type="ECO:0000256" key="5">
    <source>
        <dbReference type="ARBA" id="ARBA00023288"/>
    </source>
</evidence>
<keyword evidence="4" id="KW-0564">Palmitate</keyword>
<evidence type="ECO:0000256" key="7">
    <source>
        <dbReference type="SAM" id="SignalP"/>
    </source>
</evidence>
<evidence type="ECO:0000313" key="9">
    <source>
        <dbReference type="Proteomes" id="UP001652445"/>
    </source>
</evidence>
<evidence type="ECO:0000256" key="6">
    <source>
        <dbReference type="SAM" id="MobiDB-lite"/>
    </source>
</evidence>
<dbReference type="RefSeq" id="WP_262688489.1">
    <property type="nucleotide sequence ID" value="NZ_JAOQIO010000124.1"/>
</dbReference>
<keyword evidence="3" id="KW-0472">Membrane</keyword>
<dbReference type="PANTHER" id="PTHR43649">
    <property type="entry name" value="ARABINOSE-BINDING PROTEIN-RELATED"/>
    <property type="match status" value="1"/>
</dbReference>
<gene>
    <name evidence="8" type="ORF">OB236_37140</name>
</gene>
<feature type="chain" id="PRO_5047372110" evidence="7">
    <location>
        <begin position="25"/>
        <end position="545"/>
    </location>
</feature>
<keyword evidence="9" id="KW-1185">Reference proteome</keyword>
<evidence type="ECO:0000256" key="4">
    <source>
        <dbReference type="ARBA" id="ARBA00023139"/>
    </source>
</evidence>
<dbReference type="PANTHER" id="PTHR43649:SF33">
    <property type="entry name" value="POLYGALACTURONAN_RHAMNOGALACTURONAN-BINDING PROTEIN YTCQ"/>
    <property type="match status" value="1"/>
</dbReference>
<feature type="compositionally biased region" description="Low complexity" evidence="6">
    <location>
        <begin position="37"/>
        <end position="51"/>
    </location>
</feature>
<evidence type="ECO:0000256" key="1">
    <source>
        <dbReference type="ARBA" id="ARBA00022475"/>
    </source>
</evidence>
<reference evidence="8 9" key="1">
    <citation type="submission" date="2022-09" db="EMBL/GenBank/DDBJ databases">
        <authorList>
            <person name="Han X.L."/>
            <person name="Wang Q."/>
            <person name="Lu T."/>
        </authorList>
    </citation>
    <scope>NUCLEOTIDE SEQUENCE [LARGE SCALE GENOMIC DNA]</scope>
    <source>
        <strain evidence="8 9">WQ 127069</strain>
    </source>
</reference>
<dbReference type="InterPro" id="IPR050490">
    <property type="entry name" value="Bact_solute-bd_prot1"/>
</dbReference>
<keyword evidence="2 7" id="KW-0732">Signal</keyword>
<organism evidence="8 9">
    <name type="scientific">Paenibacillus baimaensis</name>
    <dbReference type="NCBI Taxonomy" id="2982185"/>
    <lineage>
        <taxon>Bacteria</taxon>
        <taxon>Bacillati</taxon>
        <taxon>Bacillota</taxon>
        <taxon>Bacilli</taxon>
        <taxon>Bacillales</taxon>
        <taxon>Paenibacillaceae</taxon>
        <taxon>Paenibacillus</taxon>
    </lineage>
</organism>
<proteinExistence type="predicted"/>
<feature type="signal peptide" evidence="7">
    <location>
        <begin position="1"/>
        <end position="24"/>
    </location>
</feature>
<keyword evidence="1" id="KW-1003">Cell membrane</keyword>